<dbReference type="Proteomes" id="UP000219215">
    <property type="component" value="Chromosome DPRO"/>
</dbReference>
<dbReference type="KEGG" id="pprf:DPRO_3084"/>
<dbReference type="AlphaFoldDB" id="A0A2C8FBT5"/>
<keyword evidence="2" id="KW-1185">Reference proteome</keyword>
<dbReference type="EMBL" id="LT907975">
    <property type="protein sequence ID" value="SOB59994.1"/>
    <property type="molecule type" value="Genomic_DNA"/>
</dbReference>
<proteinExistence type="predicted"/>
<organism evidence="1 2">
    <name type="scientific">Pseudodesulfovibrio profundus</name>
    <dbReference type="NCBI Taxonomy" id="57320"/>
    <lineage>
        <taxon>Bacteria</taxon>
        <taxon>Pseudomonadati</taxon>
        <taxon>Thermodesulfobacteriota</taxon>
        <taxon>Desulfovibrionia</taxon>
        <taxon>Desulfovibrionales</taxon>
        <taxon>Desulfovibrionaceae</taxon>
    </lineage>
</organism>
<evidence type="ECO:0000313" key="2">
    <source>
        <dbReference type="Proteomes" id="UP000219215"/>
    </source>
</evidence>
<protein>
    <submittedName>
        <fullName evidence="1">Uncharacterized protein</fullName>
    </submittedName>
</protein>
<name>A0A2C8FBT5_9BACT</name>
<dbReference type="RefSeq" id="WP_157917503.1">
    <property type="nucleotide sequence ID" value="NZ_LT907975.1"/>
</dbReference>
<reference evidence="2" key="1">
    <citation type="submission" date="2017-09" db="EMBL/GenBank/DDBJ databases">
        <authorList>
            <person name="Regsiter A."/>
            <person name="William W."/>
        </authorList>
    </citation>
    <scope>NUCLEOTIDE SEQUENCE [LARGE SCALE GENOMIC DNA]</scope>
    <source>
        <strain evidence="2">500-1</strain>
    </source>
</reference>
<sequence>MGVSSQLPVFAWIVFWRTDLTIGRIEGFPSQAASKNDKAAAKSLYKLIERLFRDFPKLKTFARELTGEGLTDGVLLSPFTFLLQPDSILTADPDSLDERGIPQRYFSNESAAIYHEQAGSYENAFCHFLILSERDRFLEEVAAIKGVRTADKIDEKCTQLEVALMRLAKRARAGQNAWDGLVSLEFLQAEYSKRQFFLDQLENECLRDMARGVFIFLNTHFEKLVGKKPEHCVDCVWGKDAARLGERAVFSWGGCDGRECDFTRHLMRLAQLDVKGATVTEGKKVLPACSHNGWQDCQSLYEHYGIPLHELFSFTEIKVIYAYLIDNAQLPRRKIVAPPSSVAFKGNARNRFKPLEDVYESRKKALCGYKYHEMDDDRLVGLWLWDQAWKIGSFEGLPSTWFASMLREPWFRCTPLGKRVYLSCEQANKDYDKFEKAELYMDAYDNALVALKDCFESTKECVRQGKILPKYAPQKKSEEPM</sequence>
<evidence type="ECO:0000313" key="1">
    <source>
        <dbReference type="EMBL" id="SOB59994.1"/>
    </source>
</evidence>
<gene>
    <name evidence="1" type="ORF">DPRO_3084</name>
</gene>
<accession>A0A2C8FBT5</accession>